<feature type="transmembrane region" description="Helical" evidence="1">
    <location>
        <begin position="207"/>
        <end position="228"/>
    </location>
</feature>
<keyword evidence="1" id="KW-0472">Membrane</keyword>
<evidence type="ECO:0000313" key="2">
    <source>
        <dbReference type="EMBL" id="PSR31367.1"/>
    </source>
</evidence>
<feature type="transmembrane region" description="Helical" evidence="1">
    <location>
        <begin position="282"/>
        <end position="304"/>
    </location>
</feature>
<accession>A0A2T2XA93</accession>
<feature type="transmembrane region" description="Helical" evidence="1">
    <location>
        <begin position="144"/>
        <end position="160"/>
    </location>
</feature>
<evidence type="ECO:0008006" key="4">
    <source>
        <dbReference type="Google" id="ProtNLM"/>
    </source>
</evidence>
<dbReference type="AlphaFoldDB" id="A0A2T2XA93"/>
<feature type="transmembrane region" description="Helical" evidence="1">
    <location>
        <begin position="324"/>
        <end position="348"/>
    </location>
</feature>
<name>A0A2T2XA93_9FIRM</name>
<keyword evidence="1" id="KW-0812">Transmembrane</keyword>
<organism evidence="2 3">
    <name type="scientific">Sulfobacillus benefaciens</name>
    <dbReference type="NCBI Taxonomy" id="453960"/>
    <lineage>
        <taxon>Bacteria</taxon>
        <taxon>Bacillati</taxon>
        <taxon>Bacillota</taxon>
        <taxon>Clostridia</taxon>
        <taxon>Eubacteriales</taxon>
        <taxon>Clostridiales Family XVII. Incertae Sedis</taxon>
        <taxon>Sulfobacillus</taxon>
    </lineage>
</organism>
<proteinExistence type="predicted"/>
<evidence type="ECO:0000313" key="3">
    <source>
        <dbReference type="Proteomes" id="UP000242972"/>
    </source>
</evidence>
<reference evidence="2 3" key="1">
    <citation type="journal article" date="2014" name="BMC Genomics">
        <title>Comparison of environmental and isolate Sulfobacillus genomes reveals diverse carbon, sulfur, nitrogen, and hydrogen metabolisms.</title>
        <authorList>
            <person name="Justice N.B."/>
            <person name="Norman A."/>
            <person name="Brown C.T."/>
            <person name="Singh A."/>
            <person name="Thomas B.C."/>
            <person name="Banfield J.F."/>
        </authorList>
    </citation>
    <scope>NUCLEOTIDE SEQUENCE [LARGE SCALE GENOMIC DNA]</scope>
    <source>
        <strain evidence="2">AMDSBA4</strain>
    </source>
</reference>
<feature type="transmembrane region" description="Helical" evidence="1">
    <location>
        <begin position="78"/>
        <end position="100"/>
    </location>
</feature>
<gene>
    <name evidence="2" type="ORF">C7B46_16970</name>
</gene>
<keyword evidence="1" id="KW-1133">Transmembrane helix</keyword>
<evidence type="ECO:0000256" key="1">
    <source>
        <dbReference type="SAM" id="Phobius"/>
    </source>
</evidence>
<protein>
    <recommendedName>
        <fullName evidence="4">Glycosyltransferase RgtA/B/C/D-like domain-containing protein</fullName>
    </recommendedName>
</protein>
<dbReference type="EMBL" id="PXYW01000065">
    <property type="protein sequence ID" value="PSR31367.1"/>
    <property type="molecule type" value="Genomic_DNA"/>
</dbReference>
<comment type="caution">
    <text evidence="2">The sequence shown here is derived from an EMBL/GenBank/DDBJ whole genome shotgun (WGS) entry which is preliminary data.</text>
</comment>
<feature type="transmembrane region" description="Helical" evidence="1">
    <location>
        <begin position="106"/>
        <end position="132"/>
    </location>
</feature>
<feature type="transmembrane region" description="Helical" evidence="1">
    <location>
        <begin position="256"/>
        <end position="275"/>
    </location>
</feature>
<feature type="transmembrane region" description="Helical" evidence="1">
    <location>
        <begin position="20"/>
        <end position="43"/>
    </location>
</feature>
<dbReference type="Proteomes" id="UP000242972">
    <property type="component" value="Unassembled WGS sequence"/>
</dbReference>
<sequence>MVKSTEFTPSRRMRWVYRLSMTWLGSLILLHLLALHGMFGDVFMDMANGRWILAHHTVPLSNQLNPTAEGRFWSQPEWLYGVYVAWLWHIGGAWGIWWGLVPWVAAMVYGVVLVTEPAGVLWGTLLTLAVVVSLHSFMSPRPQLLSYAWFIGGLWALQQWRKHRDWPVWVFASMTLIWTQCHPSVFLDPLLLIAEALWGPRRPRRDLLWPILLAGVGCFIRPAGLAGASHHLGALFAPVIRQSIQEWTPWHPWSTLGWIFMPWMAVVPVLIVRAVRRSDAIAVVWAVAGALALILAIRFAPYFVLGVAALGGEALAPLPIERHAGLLGFWILITGLGVSALSLTGMFATTGSFPVREPLAAFAVLRREKAQEVLAAYAWGDALDFYGPPPFADARAGFWSQEPWWNAYVRTQRGLENPAQFAAQWAPHCDAMLWPWGSPAARAMRKNSQWRLIAHIVKNGQSVGIWYRGLDVPS</sequence>